<dbReference type="SMART" id="SM00355">
    <property type="entry name" value="ZnF_C2H2"/>
    <property type="match status" value="3"/>
</dbReference>
<dbReference type="InterPro" id="IPR012462">
    <property type="entry name" value="UFSP1/2_DUB_cat"/>
</dbReference>
<keyword evidence="12" id="KW-0378">Hydrolase</keyword>
<keyword evidence="14" id="KW-0007">Acetylation</keyword>
<dbReference type="GO" id="GO:0005737">
    <property type="term" value="C:cytoplasm"/>
    <property type="evidence" value="ECO:0007669"/>
    <property type="project" value="UniProtKB-SubCell"/>
</dbReference>
<evidence type="ECO:0000256" key="16">
    <source>
        <dbReference type="ARBA" id="ARBA00029662"/>
    </source>
</evidence>
<evidence type="ECO:0000259" key="21">
    <source>
        <dbReference type="PROSITE" id="PS00028"/>
    </source>
</evidence>
<dbReference type="Gene3D" id="3.30.160.60">
    <property type="entry name" value="Classic Zinc Finger"/>
    <property type="match status" value="1"/>
</dbReference>
<feature type="domain" description="C2H2-type" evidence="21">
    <location>
        <begin position="173"/>
        <end position="194"/>
    </location>
</feature>
<dbReference type="GO" id="GO:0005634">
    <property type="term" value="C:nucleus"/>
    <property type="evidence" value="ECO:0007669"/>
    <property type="project" value="UniProtKB-SubCell"/>
</dbReference>
<evidence type="ECO:0000256" key="9">
    <source>
        <dbReference type="ARBA" id="ARBA00022723"/>
    </source>
</evidence>
<organism evidence="22 23">
    <name type="scientific">Hemibagrus guttatus</name>
    <dbReference type="NCBI Taxonomy" id="175788"/>
    <lineage>
        <taxon>Eukaryota</taxon>
        <taxon>Metazoa</taxon>
        <taxon>Chordata</taxon>
        <taxon>Craniata</taxon>
        <taxon>Vertebrata</taxon>
        <taxon>Euteleostomi</taxon>
        <taxon>Actinopterygii</taxon>
        <taxon>Neopterygii</taxon>
        <taxon>Teleostei</taxon>
        <taxon>Ostariophysi</taxon>
        <taxon>Siluriformes</taxon>
        <taxon>Bagridae</taxon>
        <taxon>Hemibagrus</taxon>
    </lineage>
</organism>
<keyword evidence="10" id="KW-0677">Repeat</keyword>
<evidence type="ECO:0000313" key="23">
    <source>
        <dbReference type="Proteomes" id="UP001274896"/>
    </source>
</evidence>
<reference evidence="22" key="1">
    <citation type="submission" date="2023-06" db="EMBL/GenBank/DDBJ databases">
        <title>Male Hemibagrus guttatus genome.</title>
        <authorList>
            <person name="Bian C."/>
        </authorList>
    </citation>
    <scope>NUCLEOTIDE SEQUENCE</scope>
    <source>
        <strain evidence="22">Male_cb2023</strain>
        <tissue evidence="22">Muscle</tissue>
    </source>
</reference>
<evidence type="ECO:0000256" key="10">
    <source>
        <dbReference type="ARBA" id="ARBA00022737"/>
    </source>
</evidence>
<evidence type="ECO:0000256" key="8">
    <source>
        <dbReference type="ARBA" id="ARBA00022490"/>
    </source>
</evidence>
<dbReference type="Gene3D" id="3.90.70.130">
    <property type="match status" value="1"/>
</dbReference>
<evidence type="ECO:0000256" key="1">
    <source>
        <dbReference type="ARBA" id="ARBA00000707"/>
    </source>
</evidence>
<keyword evidence="13" id="KW-0862">Zinc</keyword>
<keyword evidence="19" id="KW-0175">Coiled coil</keyword>
<dbReference type="PANTHER" id="PTHR48153:SF4">
    <property type="entry name" value="UBIQUITIN CARBOXYL-TERMINAL HYDROLASE MUG105"/>
    <property type="match status" value="1"/>
</dbReference>
<evidence type="ECO:0000313" key="22">
    <source>
        <dbReference type="EMBL" id="KAK3513954.1"/>
    </source>
</evidence>
<evidence type="ECO:0000256" key="2">
    <source>
        <dbReference type="ARBA" id="ARBA00004123"/>
    </source>
</evidence>
<name>A0AAE0Q4K5_9TELE</name>
<feature type="region of interest" description="Disordered" evidence="20">
    <location>
        <begin position="106"/>
        <end position="162"/>
    </location>
</feature>
<dbReference type="EMBL" id="JAUCMX010000022">
    <property type="protein sequence ID" value="KAK3513954.1"/>
    <property type="molecule type" value="Genomic_DNA"/>
</dbReference>
<feature type="domain" description="C2H2-type" evidence="21">
    <location>
        <begin position="204"/>
        <end position="224"/>
    </location>
</feature>
<evidence type="ECO:0000256" key="18">
    <source>
        <dbReference type="ARBA" id="ARBA00045669"/>
    </source>
</evidence>
<feature type="non-terminal residue" evidence="22">
    <location>
        <position position="1"/>
    </location>
</feature>
<evidence type="ECO:0000256" key="3">
    <source>
        <dbReference type="ARBA" id="ARBA00004496"/>
    </source>
</evidence>
<evidence type="ECO:0000256" key="14">
    <source>
        <dbReference type="ARBA" id="ARBA00022990"/>
    </source>
</evidence>
<feature type="domain" description="C2H2-type" evidence="21">
    <location>
        <begin position="170"/>
        <end position="190"/>
    </location>
</feature>
<feature type="coiled-coil region" evidence="19">
    <location>
        <begin position="239"/>
        <end position="269"/>
    </location>
</feature>
<dbReference type="EC" id="3.4.19.12" evidence="6"/>
<evidence type="ECO:0000256" key="6">
    <source>
        <dbReference type="ARBA" id="ARBA00012759"/>
    </source>
</evidence>
<evidence type="ECO:0000256" key="11">
    <source>
        <dbReference type="ARBA" id="ARBA00022771"/>
    </source>
</evidence>
<keyword evidence="9" id="KW-0479">Metal-binding</keyword>
<comment type="catalytic activity">
    <reaction evidence="1">
        <text>Thiol-dependent hydrolysis of ester, thioester, amide, peptide and isopeptide bonds formed by the C-terminal Gly of ubiquitin (a 76-residue protein attached to proteins as an intracellular targeting signal).</text>
        <dbReference type="EC" id="3.4.19.12"/>
    </reaction>
</comment>
<proteinExistence type="inferred from homology"/>
<evidence type="ECO:0000256" key="19">
    <source>
        <dbReference type="SAM" id="Coils"/>
    </source>
</evidence>
<dbReference type="InterPro" id="IPR013087">
    <property type="entry name" value="Znf_C2H2_type"/>
</dbReference>
<accession>A0AAE0Q4K5</accession>
<evidence type="ECO:0000256" key="7">
    <source>
        <dbReference type="ARBA" id="ARBA00021993"/>
    </source>
</evidence>
<protein>
    <recommendedName>
        <fullName evidence="7">Zinc finger-containing ubiquitin peptidase 1</fullName>
        <ecNumber evidence="6">3.4.19.12</ecNumber>
    </recommendedName>
    <alternativeName>
        <fullName evidence="17">Lys-63-specific deubiquitinase ZUFSP</fullName>
    </alternativeName>
    <alternativeName>
        <fullName evidence="16">Zinc finger with UFM1-specific peptidase domain protein</fullName>
    </alternativeName>
</protein>
<keyword evidence="15" id="KW-0539">Nucleus</keyword>
<dbReference type="GO" id="GO:0008270">
    <property type="term" value="F:zinc ion binding"/>
    <property type="evidence" value="ECO:0007669"/>
    <property type="project" value="UniProtKB-KW"/>
</dbReference>
<evidence type="ECO:0000256" key="13">
    <source>
        <dbReference type="ARBA" id="ARBA00022833"/>
    </source>
</evidence>
<feature type="compositionally biased region" description="Polar residues" evidence="20">
    <location>
        <begin position="108"/>
        <end position="118"/>
    </location>
</feature>
<comment type="function">
    <text evidence="18">Deubiquitinase with endodeubiquitinase activity that specifically interacts with and cleaves 'Lys-63'-linked long polyubiquitin chains. Shows only weak activity against 'Lys-11' and 'Lys-48'-linked chains. Plays an important role in genome stability pathways, functioning to prevent spontaneous DNA damage and also promote cellular survival in response to exogenous DNA damage. Modulates the ubiquitination status of replication protein A (RPA) complex proteins in response to replication stress.</text>
</comment>
<dbReference type="AlphaFoldDB" id="A0AAE0Q4K5"/>
<keyword evidence="8" id="KW-0963">Cytoplasm</keyword>
<comment type="caution">
    <text evidence="22">The sequence shown here is derived from an EMBL/GenBank/DDBJ whole genome shotgun (WGS) entry which is preliminary data.</text>
</comment>
<comment type="subunit">
    <text evidence="5">Interacts with RPA1 and RPA2.</text>
</comment>
<dbReference type="PROSITE" id="PS00028">
    <property type="entry name" value="ZINC_FINGER_C2H2_1"/>
    <property type="match status" value="3"/>
</dbReference>
<evidence type="ECO:0000256" key="15">
    <source>
        <dbReference type="ARBA" id="ARBA00023242"/>
    </source>
</evidence>
<keyword evidence="11" id="KW-0863">Zinc-finger</keyword>
<comment type="similarity">
    <text evidence="4">Belongs to the peptidase C78 family. ZUFSP subfamily.</text>
</comment>
<evidence type="ECO:0000256" key="4">
    <source>
        <dbReference type="ARBA" id="ARBA00010469"/>
    </source>
</evidence>
<dbReference type="Pfam" id="PF07910">
    <property type="entry name" value="Peptidase_C78"/>
    <property type="match status" value="1"/>
</dbReference>
<gene>
    <name evidence="22" type="ORF">QTP70_034115</name>
</gene>
<dbReference type="GO" id="GO:0071567">
    <property type="term" value="F:deUFMylase activity"/>
    <property type="evidence" value="ECO:0007669"/>
    <property type="project" value="UniProtKB-ARBA"/>
</dbReference>
<keyword evidence="23" id="KW-1185">Reference proteome</keyword>
<evidence type="ECO:0000256" key="12">
    <source>
        <dbReference type="ARBA" id="ARBA00022801"/>
    </source>
</evidence>
<dbReference type="Proteomes" id="UP001274896">
    <property type="component" value="Unassembled WGS sequence"/>
</dbReference>
<dbReference type="GO" id="GO:0004843">
    <property type="term" value="F:cysteine-type deubiquitinase activity"/>
    <property type="evidence" value="ECO:0007669"/>
    <property type="project" value="UniProtKB-EC"/>
</dbReference>
<comment type="subcellular location">
    <subcellularLocation>
        <location evidence="3">Cytoplasm</location>
    </subcellularLocation>
    <subcellularLocation>
        <location evidence="2">Nucleus</location>
    </subcellularLocation>
</comment>
<evidence type="ECO:0000256" key="20">
    <source>
        <dbReference type="SAM" id="MobiDB-lite"/>
    </source>
</evidence>
<dbReference type="PANTHER" id="PTHR48153">
    <property type="entry name" value="UFM1-SPECIFIC PROTEASE 2"/>
    <property type="match status" value="1"/>
</dbReference>
<dbReference type="FunFam" id="3.90.70.130:FF:000002">
    <property type="entry name" value="Zinc finger containing ubiquitin peptidase 1"/>
    <property type="match status" value="1"/>
</dbReference>
<sequence length="629" mass="70764">DSHVTISEGTHVSAEAFDEKGKNKSVFSLCSTFVMPVCNICSEELACDSELKAHLEDEVTCPLCSLSGVSYDELNFHINTAHSETASGRAPAAGEPRHPEYKLETGAGLSSVSWSPETQDGVKRPSHRCAGETSGPDGKHEKTKGSNMMEPLASKQRRLSSPSKGRTFSCPLCNLVCTDCFMLQEHVELHLQDHAVSDGSVYVCPMCEVVCDDGCSLQEHVELHLDNSPAGDFYGDLRFAQQLQEEDECQRKEEEAKREAEEFRQLQRQFGLDNGGGYRKQMERSMERAVSRGHMTPAEFHMKRLEMMETLAAGLDDGQTRTTGLLSALDNIYQREHQEGSRVWLCAELDHFSSSDGDRGWGCGYRNFQMLLSSLQRLEQYTTLSHPASIPQVQALIEAAWAEGIDPQGASQFNRKLKGTRAWIGATEIYTILTSLQLRGRIIDFHQPTGPGDTHPRLFQWVKNYFSLPSSTGARAPPTVVKTNLPPIYLQHQGHSRTIVGVEERRNGSICVVMFDPGCSPAEMRKLLCPNTSSAHFNRLRKFPKHLKHQQYQVVVAEGVLSEEEKRVKTPLFIVSVLLTPEYFMLKEFPDVRHCVKMNKRCLCVSECHVFTQIIKYFFYCRSFQFNSF</sequence>
<evidence type="ECO:0000256" key="5">
    <source>
        <dbReference type="ARBA" id="ARBA00011274"/>
    </source>
</evidence>
<evidence type="ECO:0000256" key="17">
    <source>
        <dbReference type="ARBA" id="ARBA00031481"/>
    </source>
</evidence>